<organism evidence="1 2">
    <name type="scientific">Hyphomicrobium facile</name>
    <dbReference type="NCBI Taxonomy" id="51670"/>
    <lineage>
        <taxon>Bacteria</taxon>
        <taxon>Pseudomonadati</taxon>
        <taxon>Pseudomonadota</taxon>
        <taxon>Alphaproteobacteria</taxon>
        <taxon>Hyphomicrobiales</taxon>
        <taxon>Hyphomicrobiaceae</taxon>
        <taxon>Hyphomicrobium</taxon>
    </lineage>
</organism>
<reference evidence="2" key="1">
    <citation type="submission" date="2016-10" db="EMBL/GenBank/DDBJ databases">
        <authorList>
            <person name="Varghese N."/>
            <person name="Submissions S."/>
        </authorList>
    </citation>
    <scope>NUCLEOTIDE SEQUENCE [LARGE SCALE GENOMIC DNA]</scope>
    <source>
        <strain evidence="2">DSM 1565</strain>
    </source>
</reference>
<keyword evidence="2" id="KW-1185">Reference proteome</keyword>
<dbReference type="AlphaFoldDB" id="A0A1I7NTG4"/>
<dbReference type="Proteomes" id="UP000199423">
    <property type="component" value="Unassembled WGS sequence"/>
</dbReference>
<protein>
    <submittedName>
        <fullName evidence="1">Uncharacterized protein</fullName>
    </submittedName>
</protein>
<evidence type="ECO:0000313" key="2">
    <source>
        <dbReference type="Proteomes" id="UP000199423"/>
    </source>
</evidence>
<accession>A0A1I7NTG4</accession>
<sequence>MMSRLRANSITLRASASSLESQLLSEILLSNALQFDTHANATVRLLGQSQLRDGG</sequence>
<gene>
    <name evidence="1" type="ORF">SAMN04488557_3395</name>
</gene>
<proteinExistence type="predicted"/>
<name>A0A1I7NTG4_9HYPH</name>
<dbReference type="EMBL" id="FPCH01000003">
    <property type="protein sequence ID" value="SFV37902.1"/>
    <property type="molecule type" value="Genomic_DNA"/>
</dbReference>
<evidence type="ECO:0000313" key="1">
    <source>
        <dbReference type="EMBL" id="SFV37902.1"/>
    </source>
</evidence>